<feature type="region of interest" description="Disordered" evidence="1">
    <location>
        <begin position="154"/>
        <end position="177"/>
    </location>
</feature>
<evidence type="ECO:0000313" key="3">
    <source>
        <dbReference type="Proteomes" id="UP001345219"/>
    </source>
</evidence>
<proteinExistence type="predicted"/>
<dbReference type="PANTHER" id="PTHR33052">
    <property type="entry name" value="DUF4228 DOMAIN PROTEIN-RELATED"/>
    <property type="match status" value="1"/>
</dbReference>
<evidence type="ECO:0000313" key="2">
    <source>
        <dbReference type="EMBL" id="KAK4753374.1"/>
    </source>
</evidence>
<gene>
    <name evidence="2" type="ORF">SAY87_022172</name>
</gene>
<reference evidence="2 3" key="1">
    <citation type="journal article" date="2023" name="Hortic Res">
        <title>Pangenome of water caltrop reveals structural variations and asymmetric subgenome divergence after allopolyploidization.</title>
        <authorList>
            <person name="Zhang X."/>
            <person name="Chen Y."/>
            <person name="Wang L."/>
            <person name="Yuan Y."/>
            <person name="Fang M."/>
            <person name="Shi L."/>
            <person name="Lu R."/>
            <person name="Comes H.P."/>
            <person name="Ma Y."/>
            <person name="Chen Y."/>
            <person name="Huang G."/>
            <person name="Zhou Y."/>
            <person name="Zheng Z."/>
            <person name="Qiu Y."/>
        </authorList>
    </citation>
    <scope>NUCLEOTIDE SEQUENCE [LARGE SCALE GENOMIC DNA]</scope>
    <source>
        <tissue evidence="2">Roots</tissue>
    </source>
</reference>
<dbReference type="AlphaFoldDB" id="A0AAN7JUU3"/>
<name>A0AAN7JUU3_9MYRT</name>
<keyword evidence="3" id="KW-1185">Reference proteome</keyword>
<accession>A0AAN7JUU3</accession>
<sequence length="211" mass="23335">MGVCFSEYLVAGVRDGEYSTRSLPTTKVISASGQLHEYALPTTVSDVLRSEISSSSSSRSSSLFLCNSDNLCYEELIPEMGSDEPLAKDQIYFSLPRSRLGRPLSASDMAVLAMKASLALQKAGATISRGHLRSGRRTRISPALEVTKSRMEDGPALGGAVKGLEEDHSERKYRRPYSPRRLKRAVRSFRIRLSTIQEGPESVHLEQRRTN</sequence>
<comment type="caution">
    <text evidence="2">The sequence shown here is derived from an EMBL/GenBank/DDBJ whole genome shotgun (WGS) entry which is preliminary data.</text>
</comment>
<evidence type="ECO:0000256" key="1">
    <source>
        <dbReference type="SAM" id="MobiDB-lite"/>
    </source>
</evidence>
<dbReference type="EMBL" id="JAXIOK010000016">
    <property type="protein sequence ID" value="KAK4753374.1"/>
    <property type="molecule type" value="Genomic_DNA"/>
</dbReference>
<dbReference type="InterPro" id="IPR025322">
    <property type="entry name" value="PADRE_dom"/>
</dbReference>
<organism evidence="2 3">
    <name type="scientific">Trapa incisa</name>
    <dbReference type="NCBI Taxonomy" id="236973"/>
    <lineage>
        <taxon>Eukaryota</taxon>
        <taxon>Viridiplantae</taxon>
        <taxon>Streptophyta</taxon>
        <taxon>Embryophyta</taxon>
        <taxon>Tracheophyta</taxon>
        <taxon>Spermatophyta</taxon>
        <taxon>Magnoliopsida</taxon>
        <taxon>eudicotyledons</taxon>
        <taxon>Gunneridae</taxon>
        <taxon>Pentapetalae</taxon>
        <taxon>rosids</taxon>
        <taxon>malvids</taxon>
        <taxon>Myrtales</taxon>
        <taxon>Lythraceae</taxon>
        <taxon>Trapa</taxon>
    </lineage>
</organism>
<dbReference type="Proteomes" id="UP001345219">
    <property type="component" value="Chromosome 16"/>
</dbReference>
<protein>
    <submittedName>
        <fullName evidence="2">Uncharacterized protein</fullName>
    </submittedName>
</protein>
<dbReference type="Pfam" id="PF14009">
    <property type="entry name" value="PADRE"/>
    <property type="match status" value="1"/>
</dbReference>